<dbReference type="PROSITE" id="PS50952">
    <property type="entry name" value="KIX"/>
    <property type="match status" value="1"/>
</dbReference>
<comment type="caution">
    <text evidence="3">The sequence shown here is derived from an EMBL/GenBank/DDBJ whole genome shotgun (WGS) entry which is preliminary data.</text>
</comment>
<sequence>MDDTIIGRTINGKEDIHALQEDLNRLSEWSDKWQMEFNVEKCKGALRRKLLVFPKLSTEEALSWCGGEDDNAMDISFAREWHHEVSEETRKLHAQNVLNALLPEGGTFNPESRNADIFKAYARYVEKTAYYKARTRVRITNSYLYEAIYTNRLTGDKSVFRIK</sequence>
<dbReference type="AlphaFoldDB" id="A0AAN8XJE7"/>
<dbReference type="GO" id="GO:0003712">
    <property type="term" value="F:transcription coregulator activity"/>
    <property type="evidence" value="ECO:0007669"/>
    <property type="project" value="InterPro"/>
</dbReference>
<proteinExistence type="predicted"/>
<name>A0AAN8XJE7_HALRR</name>
<dbReference type="Proteomes" id="UP001381693">
    <property type="component" value="Unassembled WGS sequence"/>
</dbReference>
<keyword evidence="4" id="KW-1185">Reference proteome</keyword>
<feature type="domain" description="KIX" evidence="2">
    <location>
        <begin position="76"/>
        <end position="155"/>
    </location>
</feature>
<dbReference type="InterPro" id="IPR003101">
    <property type="entry name" value="KIX_dom"/>
</dbReference>
<dbReference type="Gene3D" id="1.10.246.20">
    <property type="entry name" value="Coactivator CBP, KIX domain"/>
    <property type="match status" value="1"/>
</dbReference>
<keyword evidence="1" id="KW-0539">Nucleus</keyword>
<dbReference type="InterPro" id="IPR036529">
    <property type="entry name" value="KIX_dom_sf"/>
</dbReference>
<dbReference type="GO" id="GO:0006355">
    <property type="term" value="P:regulation of DNA-templated transcription"/>
    <property type="evidence" value="ECO:0007669"/>
    <property type="project" value="InterPro"/>
</dbReference>
<evidence type="ECO:0000313" key="3">
    <source>
        <dbReference type="EMBL" id="KAK7079700.1"/>
    </source>
</evidence>
<accession>A0AAN8XJE7</accession>
<protein>
    <recommendedName>
        <fullName evidence="2">KIX domain-containing protein</fullName>
    </recommendedName>
</protein>
<reference evidence="3 4" key="1">
    <citation type="submission" date="2023-11" db="EMBL/GenBank/DDBJ databases">
        <title>Halocaridina rubra genome assembly.</title>
        <authorList>
            <person name="Smith C."/>
        </authorList>
    </citation>
    <scope>NUCLEOTIDE SEQUENCE [LARGE SCALE GENOMIC DNA]</scope>
    <source>
        <strain evidence="3">EP-1</strain>
        <tissue evidence="3">Whole</tissue>
    </source>
</reference>
<dbReference type="SUPFAM" id="SSF47040">
    <property type="entry name" value="Kix domain of CBP (creb binding protein)"/>
    <property type="match status" value="1"/>
</dbReference>
<gene>
    <name evidence="3" type="ORF">SK128_028668</name>
</gene>
<evidence type="ECO:0000256" key="1">
    <source>
        <dbReference type="ARBA" id="ARBA00023242"/>
    </source>
</evidence>
<evidence type="ECO:0000259" key="2">
    <source>
        <dbReference type="PROSITE" id="PS50952"/>
    </source>
</evidence>
<evidence type="ECO:0000313" key="4">
    <source>
        <dbReference type="Proteomes" id="UP001381693"/>
    </source>
</evidence>
<dbReference type="EMBL" id="JAXCGZ010006520">
    <property type="protein sequence ID" value="KAK7079700.1"/>
    <property type="molecule type" value="Genomic_DNA"/>
</dbReference>
<organism evidence="3 4">
    <name type="scientific">Halocaridina rubra</name>
    <name type="common">Hawaiian red shrimp</name>
    <dbReference type="NCBI Taxonomy" id="373956"/>
    <lineage>
        <taxon>Eukaryota</taxon>
        <taxon>Metazoa</taxon>
        <taxon>Ecdysozoa</taxon>
        <taxon>Arthropoda</taxon>
        <taxon>Crustacea</taxon>
        <taxon>Multicrustacea</taxon>
        <taxon>Malacostraca</taxon>
        <taxon>Eumalacostraca</taxon>
        <taxon>Eucarida</taxon>
        <taxon>Decapoda</taxon>
        <taxon>Pleocyemata</taxon>
        <taxon>Caridea</taxon>
        <taxon>Atyoidea</taxon>
        <taxon>Atyidae</taxon>
        <taxon>Halocaridina</taxon>
    </lineage>
</organism>